<evidence type="ECO:0000313" key="1">
    <source>
        <dbReference type="EMBL" id="NIK74173.1"/>
    </source>
</evidence>
<protein>
    <submittedName>
        <fullName evidence="1">Uncharacterized protein</fullName>
    </submittedName>
</protein>
<reference evidence="1 2" key="1">
    <citation type="submission" date="2020-03" db="EMBL/GenBank/DDBJ databases">
        <title>Genomic Encyclopedia of Type Strains, Phase IV (KMG-IV): sequencing the most valuable type-strain genomes for metagenomic binning, comparative biology and taxonomic classification.</title>
        <authorList>
            <person name="Goeker M."/>
        </authorList>
    </citation>
    <scope>NUCLEOTIDE SEQUENCE [LARGE SCALE GENOMIC DNA]</scope>
    <source>
        <strain evidence="1 2">DSM 5718</strain>
    </source>
</reference>
<comment type="caution">
    <text evidence="1">The sequence shown here is derived from an EMBL/GenBank/DDBJ whole genome shotgun (WGS) entry which is preliminary data.</text>
</comment>
<evidence type="ECO:0000313" key="2">
    <source>
        <dbReference type="Proteomes" id="UP000537126"/>
    </source>
</evidence>
<accession>A0A846MRI9</accession>
<gene>
    <name evidence="1" type="ORF">FHS56_001686</name>
</gene>
<proteinExistence type="predicted"/>
<organism evidence="1 2">
    <name type="scientific">Thermonema lapsum</name>
    <dbReference type="NCBI Taxonomy" id="28195"/>
    <lineage>
        <taxon>Bacteria</taxon>
        <taxon>Pseudomonadati</taxon>
        <taxon>Bacteroidota</taxon>
        <taxon>Cytophagia</taxon>
        <taxon>Cytophagales</taxon>
        <taxon>Thermonemataceae</taxon>
        <taxon>Thermonema</taxon>
    </lineage>
</organism>
<dbReference type="EMBL" id="JAASRN010000002">
    <property type="protein sequence ID" value="NIK74173.1"/>
    <property type="molecule type" value="Genomic_DNA"/>
</dbReference>
<dbReference type="RefSeq" id="WP_166919584.1">
    <property type="nucleotide sequence ID" value="NZ_JAASRN010000002.1"/>
</dbReference>
<dbReference type="AlphaFoldDB" id="A0A846MRI9"/>
<dbReference type="Proteomes" id="UP000537126">
    <property type="component" value="Unassembled WGS sequence"/>
</dbReference>
<name>A0A846MRI9_9BACT</name>
<sequence>MNEIDAFLNRIRLVEKSTKLMLIKKSKSLKLRGNTRIFLIDESKYRECSKATQHERLLRVAMGMNEKEFFALLLKFEPRAKKSKHVEKKKTQTAGTGRKYALQGGAKIIYV</sequence>
<keyword evidence="2" id="KW-1185">Reference proteome</keyword>